<feature type="transmembrane region" description="Helical" evidence="11">
    <location>
        <begin position="155"/>
        <end position="175"/>
    </location>
</feature>
<gene>
    <name evidence="12" type="ORF">LV89_04136</name>
</gene>
<feature type="transmembrane region" description="Helical" evidence="11">
    <location>
        <begin position="58"/>
        <end position="77"/>
    </location>
</feature>
<feature type="transmembrane region" description="Helical" evidence="11">
    <location>
        <begin position="89"/>
        <end position="110"/>
    </location>
</feature>
<dbReference type="PANTHER" id="PTHR11101">
    <property type="entry name" value="PHOSPHATE TRANSPORTER"/>
    <property type="match status" value="1"/>
</dbReference>
<keyword evidence="6 11" id="KW-0812">Transmembrane</keyword>
<dbReference type="AlphaFoldDB" id="A0A316DJL5"/>
<feature type="transmembrane region" description="Helical" evidence="11">
    <location>
        <begin position="400"/>
        <end position="422"/>
    </location>
</feature>
<dbReference type="PANTHER" id="PTHR11101:SF65">
    <property type="entry name" value="LOW-AFFINITY INORGANIC PHOSPHATE TRANSPORTER PITA-RELATED"/>
    <property type="match status" value="1"/>
</dbReference>
<feature type="transmembrane region" description="Helical" evidence="11">
    <location>
        <begin position="195"/>
        <end position="213"/>
    </location>
</feature>
<comment type="similarity">
    <text evidence="2">Belongs to the inorganic phosphate transporter (PiT) (TC 2.A.20) family. Pit subfamily.</text>
</comment>
<comment type="caution">
    <text evidence="12">The sequence shown here is derived from an EMBL/GenBank/DDBJ whole genome shotgun (WGS) entry which is preliminary data.</text>
</comment>
<dbReference type="GO" id="GO:0015293">
    <property type="term" value="F:symporter activity"/>
    <property type="evidence" value="ECO:0007669"/>
    <property type="project" value="UniProtKB-KW"/>
</dbReference>
<feature type="transmembrane region" description="Helical" evidence="11">
    <location>
        <begin position="220"/>
        <end position="238"/>
    </location>
</feature>
<keyword evidence="8 11" id="KW-1133">Transmembrane helix</keyword>
<evidence type="ECO:0000313" key="13">
    <source>
        <dbReference type="Proteomes" id="UP000245489"/>
    </source>
</evidence>
<reference evidence="12 13" key="1">
    <citation type="submission" date="2018-05" db="EMBL/GenBank/DDBJ databases">
        <title>Genomic Encyclopedia of Archaeal and Bacterial Type Strains, Phase II (KMG-II): from individual species to whole genera.</title>
        <authorList>
            <person name="Goeker M."/>
        </authorList>
    </citation>
    <scope>NUCLEOTIDE SEQUENCE [LARGE SCALE GENOMIC DNA]</scope>
    <source>
        <strain evidence="12 13">DSM 22214</strain>
    </source>
</reference>
<dbReference type="Pfam" id="PF01384">
    <property type="entry name" value="PHO4"/>
    <property type="match status" value="1"/>
</dbReference>
<feature type="transmembrane region" description="Helical" evidence="11">
    <location>
        <begin position="367"/>
        <end position="388"/>
    </location>
</feature>
<dbReference type="Proteomes" id="UP000245489">
    <property type="component" value="Unassembled WGS sequence"/>
</dbReference>
<keyword evidence="3 11" id="KW-0813">Transport</keyword>
<organism evidence="12 13">
    <name type="scientific">Arcicella aurantiaca</name>
    <dbReference type="NCBI Taxonomy" id="591202"/>
    <lineage>
        <taxon>Bacteria</taxon>
        <taxon>Pseudomonadati</taxon>
        <taxon>Bacteroidota</taxon>
        <taxon>Cytophagia</taxon>
        <taxon>Cytophagales</taxon>
        <taxon>Flectobacillaceae</taxon>
        <taxon>Arcicella</taxon>
    </lineage>
</organism>
<sequence>MFGLDTSLFILLFLCLFLACAFEFVNGFHDTANAVATVIYTNSLKPTQAVVWSGFMNFLGLLTGGVGVTMSIIGLLPTELLIDPNVYHAMALAFSMLLSAIIWNLGTWYFGIPASSSHTLIGSIIGIGVGYALLPENNKGLSTVNWDKATEIGQALLLSPLFGFAVAIVFMYILKKSIANKEIFKEPKKDTPPPFWIRAILFTTCTLVSFFHGRNDGQKGIGLVMLVLIAFLPSYFAINTEVDPFKLQGEVGVVQSIITKIDTNKLSSTEKESYAKVMKGVKGLNTIFADKTLNAKNLTVETKLDIRKDVLNINKHSKKLMESDAVTLSADDKKALKKATAGEKPPFFTFGNSNNGLSSLTDFAPNWVMWMIALSLGLGTMIGWKRIVVTVGEKIGKQHLSYAQGASAELVASITIGLATAYKWPVSTTHVLSSGIAGSMVASKGIKNLQGGTVKNIVMAWVLTLPVTILLSATLFYLFRTLLG</sequence>
<protein>
    <recommendedName>
        <fullName evidence="11">Phosphate transporter</fullName>
    </recommendedName>
</protein>
<feature type="transmembrane region" description="Helical" evidence="11">
    <location>
        <begin position="458"/>
        <end position="479"/>
    </location>
</feature>
<evidence type="ECO:0000256" key="6">
    <source>
        <dbReference type="ARBA" id="ARBA00022692"/>
    </source>
</evidence>
<evidence type="ECO:0000256" key="5">
    <source>
        <dbReference type="ARBA" id="ARBA00022592"/>
    </source>
</evidence>
<dbReference type="GO" id="GO:0035435">
    <property type="term" value="P:phosphate ion transmembrane transport"/>
    <property type="evidence" value="ECO:0007669"/>
    <property type="project" value="TreeGrafter"/>
</dbReference>
<dbReference type="OrthoDB" id="9779554at2"/>
<name>A0A316DJL5_9BACT</name>
<evidence type="ECO:0000256" key="9">
    <source>
        <dbReference type="ARBA" id="ARBA00023136"/>
    </source>
</evidence>
<evidence type="ECO:0000256" key="4">
    <source>
        <dbReference type="ARBA" id="ARBA00022475"/>
    </source>
</evidence>
<evidence type="ECO:0000256" key="7">
    <source>
        <dbReference type="ARBA" id="ARBA00022847"/>
    </source>
</evidence>
<dbReference type="GO" id="GO:0005315">
    <property type="term" value="F:phosphate transmembrane transporter activity"/>
    <property type="evidence" value="ECO:0007669"/>
    <property type="project" value="InterPro"/>
</dbReference>
<evidence type="ECO:0000256" key="10">
    <source>
        <dbReference type="ARBA" id="ARBA00047348"/>
    </source>
</evidence>
<dbReference type="EMBL" id="QGGO01000030">
    <property type="protein sequence ID" value="PWK18437.1"/>
    <property type="molecule type" value="Genomic_DNA"/>
</dbReference>
<proteinExistence type="inferred from homology"/>
<comment type="subcellular location">
    <subcellularLocation>
        <location evidence="1">Cell membrane</location>
        <topology evidence="1">Multi-pass membrane protein</topology>
    </subcellularLocation>
    <subcellularLocation>
        <location evidence="11">Membrane</location>
        <topology evidence="11">Multi-pass membrane protein</topology>
    </subcellularLocation>
</comment>
<dbReference type="InterPro" id="IPR001204">
    <property type="entry name" value="Phos_transporter"/>
</dbReference>
<keyword evidence="13" id="KW-1185">Reference proteome</keyword>
<comment type="catalytic activity">
    <reaction evidence="10">
        <text>phosphate(in) + H(+)(in) = phosphate(out) + H(+)(out)</text>
        <dbReference type="Rhea" id="RHEA:29939"/>
        <dbReference type="ChEBI" id="CHEBI:15378"/>
        <dbReference type="ChEBI" id="CHEBI:43474"/>
    </reaction>
</comment>
<feature type="transmembrane region" description="Helical" evidence="11">
    <location>
        <begin position="116"/>
        <end position="134"/>
    </location>
</feature>
<accession>A0A316DJL5</accession>
<evidence type="ECO:0000256" key="2">
    <source>
        <dbReference type="ARBA" id="ARBA00005342"/>
    </source>
</evidence>
<evidence type="ECO:0000256" key="8">
    <source>
        <dbReference type="ARBA" id="ARBA00022989"/>
    </source>
</evidence>
<dbReference type="RefSeq" id="WP_109744797.1">
    <property type="nucleotide sequence ID" value="NZ_QGGO01000030.1"/>
</dbReference>
<dbReference type="GO" id="GO:0005886">
    <property type="term" value="C:plasma membrane"/>
    <property type="evidence" value="ECO:0007669"/>
    <property type="project" value="UniProtKB-SubCell"/>
</dbReference>
<evidence type="ECO:0000256" key="11">
    <source>
        <dbReference type="RuleBase" id="RU363058"/>
    </source>
</evidence>
<keyword evidence="5 11" id="KW-0592">Phosphate transport</keyword>
<evidence type="ECO:0000256" key="1">
    <source>
        <dbReference type="ARBA" id="ARBA00004651"/>
    </source>
</evidence>
<keyword evidence="9 11" id="KW-0472">Membrane</keyword>
<keyword evidence="7" id="KW-0769">Symport</keyword>
<evidence type="ECO:0000256" key="3">
    <source>
        <dbReference type="ARBA" id="ARBA00022448"/>
    </source>
</evidence>
<evidence type="ECO:0000313" key="12">
    <source>
        <dbReference type="EMBL" id="PWK18437.1"/>
    </source>
</evidence>
<keyword evidence="4" id="KW-1003">Cell membrane</keyword>